<protein>
    <recommendedName>
        <fullName evidence="1">Ubiquitin 3 binding protein But2 C-terminal domain-containing protein</fullName>
    </recommendedName>
</protein>
<evidence type="ECO:0000313" key="2">
    <source>
        <dbReference type="EMBL" id="KAF3003429.1"/>
    </source>
</evidence>
<reference evidence="2" key="1">
    <citation type="submission" date="2019-04" db="EMBL/GenBank/DDBJ databases">
        <title>Sequencing of skin fungus with MAO and IRED activity.</title>
        <authorList>
            <person name="Marsaioli A.J."/>
            <person name="Bonatto J.M.C."/>
            <person name="Reis Junior O."/>
        </authorList>
    </citation>
    <scope>NUCLEOTIDE SEQUENCE</scope>
    <source>
        <strain evidence="2">30M1</strain>
    </source>
</reference>
<dbReference type="OrthoDB" id="4657524at2759"/>
<gene>
    <name evidence="2" type="ORF">E8E13_001476</name>
</gene>
<evidence type="ECO:0000313" key="3">
    <source>
        <dbReference type="Proteomes" id="UP000801428"/>
    </source>
</evidence>
<sequence length="186" mass="20427">MRSLTLTPILFALPSLSELVNRQFPHLIIPVNANEPDRAYNTQLTGNITQQIYTEISFDIPSNTATFCQLNFYLNTLPEIGAPWSLSGDPPFTFNISSLPANSINKDTDTWKKRPSPIKTIATVTLTQAGNATIKGGAVVPCPKGQTSQFLLHPGSDERAFAFNWFELDYPASEGGPHGVVFDMLK</sequence>
<dbReference type="AlphaFoldDB" id="A0A9P4TDZ2"/>
<proteinExistence type="predicted"/>
<organism evidence="2 3">
    <name type="scientific">Curvularia kusanoi</name>
    <name type="common">Cochliobolus kusanoi</name>
    <dbReference type="NCBI Taxonomy" id="90978"/>
    <lineage>
        <taxon>Eukaryota</taxon>
        <taxon>Fungi</taxon>
        <taxon>Dikarya</taxon>
        <taxon>Ascomycota</taxon>
        <taxon>Pezizomycotina</taxon>
        <taxon>Dothideomycetes</taxon>
        <taxon>Pleosporomycetidae</taxon>
        <taxon>Pleosporales</taxon>
        <taxon>Pleosporineae</taxon>
        <taxon>Pleosporaceae</taxon>
        <taxon>Curvularia</taxon>
    </lineage>
</organism>
<evidence type="ECO:0000259" key="1">
    <source>
        <dbReference type="Pfam" id="PF09792"/>
    </source>
</evidence>
<dbReference type="InterPro" id="IPR018620">
    <property type="entry name" value="Ubiquitin3-bd_protein_But2_C"/>
</dbReference>
<dbReference type="EMBL" id="SWKU01000009">
    <property type="protein sequence ID" value="KAF3003429.1"/>
    <property type="molecule type" value="Genomic_DNA"/>
</dbReference>
<accession>A0A9P4TDZ2</accession>
<comment type="caution">
    <text evidence="2">The sequence shown here is derived from an EMBL/GenBank/DDBJ whole genome shotgun (WGS) entry which is preliminary data.</text>
</comment>
<dbReference type="PANTHER" id="PTHR39613:SF1">
    <property type="entry name" value="ANCHORED CELL WALL PROTEIN, PUTATIVE (AFU_ORTHOLOGUE AFUA_4G08960)-RELATED"/>
    <property type="match status" value="1"/>
</dbReference>
<keyword evidence="3" id="KW-1185">Reference proteome</keyword>
<feature type="domain" description="Ubiquitin 3 binding protein But2 C-terminal" evidence="1">
    <location>
        <begin position="23"/>
        <end position="167"/>
    </location>
</feature>
<dbReference type="PANTHER" id="PTHR39613">
    <property type="entry name" value="ANCHORED CELL WALL PROTEIN, PUTATIVE (AFU_ORTHOLOGUE AFUA_4G08960)-RELATED"/>
    <property type="match status" value="1"/>
</dbReference>
<dbReference type="Pfam" id="PF09792">
    <property type="entry name" value="But2"/>
    <property type="match status" value="1"/>
</dbReference>
<name>A0A9P4TDZ2_CURKU</name>
<dbReference type="Proteomes" id="UP000801428">
    <property type="component" value="Unassembled WGS sequence"/>
</dbReference>